<dbReference type="CDD" id="cd06225">
    <property type="entry name" value="HAMP"/>
    <property type="match status" value="1"/>
</dbReference>
<evidence type="ECO:0000259" key="11">
    <source>
        <dbReference type="PROSITE" id="PS50885"/>
    </source>
</evidence>
<dbReference type="SMART" id="SM00304">
    <property type="entry name" value="HAMP"/>
    <property type="match status" value="1"/>
</dbReference>
<name>A0A4Q9QRH8_9GAMM</name>
<dbReference type="SMART" id="SM00387">
    <property type="entry name" value="HATPase_c"/>
    <property type="match status" value="1"/>
</dbReference>
<dbReference type="Pfam" id="PF00512">
    <property type="entry name" value="HisKA"/>
    <property type="match status" value="1"/>
</dbReference>
<dbReference type="Pfam" id="PF00672">
    <property type="entry name" value="HAMP"/>
    <property type="match status" value="1"/>
</dbReference>
<dbReference type="PROSITE" id="PS50112">
    <property type="entry name" value="PAS"/>
    <property type="match status" value="1"/>
</dbReference>
<feature type="transmembrane region" description="Helical" evidence="8">
    <location>
        <begin position="156"/>
        <end position="179"/>
    </location>
</feature>
<dbReference type="RefSeq" id="WP_131178850.1">
    <property type="nucleotide sequence ID" value="NZ_QJUI01000003.1"/>
</dbReference>
<feature type="coiled-coil region" evidence="7">
    <location>
        <begin position="230"/>
        <end position="271"/>
    </location>
</feature>
<dbReference type="Gene3D" id="3.30.565.10">
    <property type="entry name" value="Histidine kinase-like ATPase, C-terminal domain"/>
    <property type="match status" value="1"/>
</dbReference>
<keyword evidence="4" id="KW-0597">Phosphoprotein</keyword>
<dbReference type="Proteomes" id="UP000292302">
    <property type="component" value="Unassembled WGS sequence"/>
</dbReference>
<dbReference type="SMART" id="SM00388">
    <property type="entry name" value="HisKA"/>
    <property type="match status" value="1"/>
</dbReference>
<proteinExistence type="predicted"/>
<keyword evidence="7" id="KW-0175">Coiled coil</keyword>
<dbReference type="Gene3D" id="3.30.450.20">
    <property type="entry name" value="PAS domain"/>
    <property type="match status" value="1"/>
</dbReference>
<dbReference type="PRINTS" id="PR00344">
    <property type="entry name" value="BCTRLSENSOR"/>
</dbReference>
<evidence type="ECO:0000256" key="2">
    <source>
        <dbReference type="ARBA" id="ARBA00004370"/>
    </source>
</evidence>
<dbReference type="GO" id="GO:0016020">
    <property type="term" value="C:membrane"/>
    <property type="evidence" value="ECO:0007669"/>
    <property type="project" value="UniProtKB-SubCell"/>
</dbReference>
<sequence length="667" mass="74225">MRLRHRLKNLPVGRKLLAALLVLLAAVLVVANLTFISAAYWISQESVAPQALQTLSRLIASPALSREALSSPQAAGDLLKRLDGYAPLRAAVIYDAHGDSLAQLQRGEKLQLPSRVDDLENWRLSEFRANQLVELPQVDAPPGYLLLVASSELPGAFYTGTVTASLVILGFSLVLWLLVARQIRRLITSPIKRLEELTRQVTREENYSLRARRGNQDEIGSLAEAFNTMLTRIEAREQQLKRARDDSEEAYNQAQGLAEETRLSNRKLELEVQVRSKIEKKLTGFQNYLNSIIDSMPSALIALDEQLYVAQWNQEASALSGTSLDEAVNQPVFLAFPLLKPYLSKLKRTAEQHRVEKIERVTWIRDDEPHHYALTFYPLIGSIGRGVVIRIDDITQRLNLEEVMVQSEKMLSVGGLAAGMAHEINNPLGAILHNVQNIRRRLSPELPRNQEQAELAGVSLPAIDEYLTAREIPMLLDGIQQAGTRASKIVTHMLSFSRLSNRQLAPCQLPALIDQAVEIASNDFDLTESFDFKSLLIQREFNPALGPIPGIANELEQVLLNLLKNAAQAIHQRDDDSVPGKIILRTRLAPPWAEVQVEDNGVGIPEAVRKRIFEPFFTTKEVGQGTGLGLSVSYFIVTNNHKGQMEVQSRTGQGTCFTLRLPIGVSS</sequence>
<dbReference type="InterPro" id="IPR035965">
    <property type="entry name" value="PAS-like_dom_sf"/>
</dbReference>
<dbReference type="PANTHER" id="PTHR43065">
    <property type="entry name" value="SENSOR HISTIDINE KINASE"/>
    <property type="match status" value="1"/>
</dbReference>
<comment type="catalytic activity">
    <reaction evidence="1">
        <text>ATP + protein L-histidine = ADP + protein N-phospho-L-histidine.</text>
        <dbReference type="EC" id="2.7.13.3"/>
    </reaction>
</comment>
<feature type="domain" description="PAS" evidence="10">
    <location>
        <begin position="285"/>
        <end position="341"/>
    </location>
</feature>
<evidence type="ECO:0000256" key="3">
    <source>
        <dbReference type="ARBA" id="ARBA00012438"/>
    </source>
</evidence>
<reference evidence="12 13" key="1">
    <citation type="submission" date="2018-06" db="EMBL/GenBank/DDBJ databases">
        <title>Three novel Pseudomonas species isolated from symptomatic oak.</title>
        <authorList>
            <person name="Bueno-Gonzalez V."/>
            <person name="Brady C."/>
        </authorList>
    </citation>
    <scope>NUCLEOTIDE SEQUENCE [LARGE SCALE GENOMIC DNA]</scope>
    <source>
        <strain evidence="12 13">P9A</strain>
    </source>
</reference>
<dbReference type="SUPFAM" id="SSF158472">
    <property type="entry name" value="HAMP domain-like"/>
    <property type="match status" value="1"/>
</dbReference>
<evidence type="ECO:0000256" key="8">
    <source>
        <dbReference type="SAM" id="Phobius"/>
    </source>
</evidence>
<keyword evidence="13" id="KW-1185">Reference proteome</keyword>
<dbReference type="NCBIfam" id="TIGR00229">
    <property type="entry name" value="sensory_box"/>
    <property type="match status" value="1"/>
</dbReference>
<gene>
    <name evidence="12" type="ORF">DNK06_04550</name>
</gene>
<dbReference type="Gene3D" id="6.10.340.10">
    <property type="match status" value="1"/>
</dbReference>
<dbReference type="Pfam" id="PF02518">
    <property type="entry name" value="HATPase_c"/>
    <property type="match status" value="1"/>
</dbReference>
<dbReference type="EC" id="2.7.13.3" evidence="3"/>
<feature type="domain" description="Histidine kinase" evidence="9">
    <location>
        <begin position="419"/>
        <end position="665"/>
    </location>
</feature>
<evidence type="ECO:0000256" key="4">
    <source>
        <dbReference type="ARBA" id="ARBA00022553"/>
    </source>
</evidence>
<dbReference type="SUPFAM" id="SSF47384">
    <property type="entry name" value="Homodimeric domain of signal transducing histidine kinase"/>
    <property type="match status" value="1"/>
</dbReference>
<organism evidence="12 13">
    <name type="scientific">Phytopseudomonas daroniae</name>
    <dbReference type="NCBI Taxonomy" id="2487519"/>
    <lineage>
        <taxon>Bacteria</taxon>
        <taxon>Pseudomonadati</taxon>
        <taxon>Pseudomonadota</taxon>
        <taxon>Gammaproteobacteria</taxon>
        <taxon>Pseudomonadales</taxon>
        <taxon>Pseudomonadaceae</taxon>
        <taxon>Phytopseudomonas</taxon>
    </lineage>
</organism>
<dbReference type="PANTHER" id="PTHR43065:SF42">
    <property type="entry name" value="TWO-COMPONENT SENSOR PPRA"/>
    <property type="match status" value="1"/>
</dbReference>
<evidence type="ECO:0000256" key="6">
    <source>
        <dbReference type="ARBA" id="ARBA00022777"/>
    </source>
</evidence>
<dbReference type="InterPro" id="IPR004358">
    <property type="entry name" value="Sig_transdc_His_kin-like_C"/>
</dbReference>
<evidence type="ECO:0000259" key="10">
    <source>
        <dbReference type="PROSITE" id="PS50112"/>
    </source>
</evidence>
<feature type="domain" description="HAMP" evidence="11">
    <location>
        <begin position="185"/>
        <end position="238"/>
    </location>
</feature>
<evidence type="ECO:0000256" key="5">
    <source>
        <dbReference type="ARBA" id="ARBA00022679"/>
    </source>
</evidence>
<dbReference type="OrthoDB" id="1931120at2"/>
<keyword evidence="8" id="KW-0812">Transmembrane</keyword>
<dbReference type="SUPFAM" id="SSF55785">
    <property type="entry name" value="PYP-like sensor domain (PAS domain)"/>
    <property type="match status" value="1"/>
</dbReference>
<protein>
    <recommendedName>
        <fullName evidence="3">histidine kinase</fullName>
        <ecNumber evidence="3">2.7.13.3</ecNumber>
    </recommendedName>
</protein>
<accession>A0A4Q9QRH8</accession>
<keyword evidence="8" id="KW-0472">Membrane</keyword>
<dbReference type="InterPro" id="IPR013656">
    <property type="entry name" value="PAS_4"/>
</dbReference>
<dbReference type="EMBL" id="QJUI01000003">
    <property type="protein sequence ID" value="TBU82832.1"/>
    <property type="molecule type" value="Genomic_DNA"/>
</dbReference>
<dbReference type="CDD" id="cd00082">
    <property type="entry name" value="HisKA"/>
    <property type="match status" value="1"/>
</dbReference>
<evidence type="ECO:0000256" key="7">
    <source>
        <dbReference type="SAM" id="Coils"/>
    </source>
</evidence>
<dbReference type="GO" id="GO:0000155">
    <property type="term" value="F:phosphorelay sensor kinase activity"/>
    <property type="evidence" value="ECO:0007669"/>
    <property type="project" value="InterPro"/>
</dbReference>
<dbReference type="Pfam" id="PF08448">
    <property type="entry name" value="PAS_4"/>
    <property type="match status" value="1"/>
</dbReference>
<dbReference type="PROSITE" id="PS50109">
    <property type="entry name" value="HIS_KIN"/>
    <property type="match status" value="1"/>
</dbReference>
<dbReference type="Gene3D" id="1.10.287.130">
    <property type="match status" value="1"/>
</dbReference>
<dbReference type="InterPro" id="IPR003594">
    <property type="entry name" value="HATPase_dom"/>
</dbReference>
<comment type="subcellular location">
    <subcellularLocation>
        <location evidence="2">Membrane</location>
    </subcellularLocation>
</comment>
<keyword evidence="8" id="KW-1133">Transmembrane helix</keyword>
<dbReference type="InterPro" id="IPR003661">
    <property type="entry name" value="HisK_dim/P_dom"/>
</dbReference>
<dbReference type="SMART" id="SM00091">
    <property type="entry name" value="PAS"/>
    <property type="match status" value="1"/>
</dbReference>
<feature type="transmembrane region" description="Helical" evidence="8">
    <location>
        <begin position="16"/>
        <end position="42"/>
    </location>
</feature>
<keyword evidence="5" id="KW-0808">Transferase</keyword>
<dbReference type="PROSITE" id="PS50885">
    <property type="entry name" value="HAMP"/>
    <property type="match status" value="1"/>
</dbReference>
<evidence type="ECO:0000313" key="12">
    <source>
        <dbReference type="EMBL" id="TBU82832.1"/>
    </source>
</evidence>
<dbReference type="InterPro" id="IPR003660">
    <property type="entry name" value="HAMP_dom"/>
</dbReference>
<dbReference type="AlphaFoldDB" id="A0A4Q9QRH8"/>
<dbReference type="InterPro" id="IPR000014">
    <property type="entry name" value="PAS"/>
</dbReference>
<dbReference type="CDD" id="cd00130">
    <property type="entry name" value="PAS"/>
    <property type="match status" value="1"/>
</dbReference>
<keyword evidence="6 12" id="KW-0418">Kinase</keyword>
<comment type="caution">
    <text evidence="12">The sequence shown here is derived from an EMBL/GenBank/DDBJ whole genome shotgun (WGS) entry which is preliminary data.</text>
</comment>
<evidence type="ECO:0000259" key="9">
    <source>
        <dbReference type="PROSITE" id="PS50109"/>
    </source>
</evidence>
<dbReference type="SUPFAM" id="SSF55874">
    <property type="entry name" value="ATPase domain of HSP90 chaperone/DNA topoisomerase II/histidine kinase"/>
    <property type="match status" value="1"/>
</dbReference>
<evidence type="ECO:0000256" key="1">
    <source>
        <dbReference type="ARBA" id="ARBA00000085"/>
    </source>
</evidence>
<dbReference type="InterPro" id="IPR036890">
    <property type="entry name" value="HATPase_C_sf"/>
</dbReference>
<dbReference type="InterPro" id="IPR005467">
    <property type="entry name" value="His_kinase_dom"/>
</dbReference>
<dbReference type="InterPro" id="IPR036097">
    <property type="entry name" value="HisK_dim/P_sf"/>
</dbReference>
<evidence type="ECO:0000313" key="13">
    <source>
        <dbReference type="Proteomes" id="UP000292302"/>
    </source>
</evidence>